<dbReference type="EMBL" id="PKMF04000211">
    <property type="protein sequence ID" value="KAK7843034.1"/>
    <property type="molecule type" value="Genomic_DNA"/>
</dbReference>
<dbReference type="Proteomes" id="UP000237347">
    <property type="component" value="Unassembled WGS sequence"/>
</dbReference>
<dbReference type="AlphaFoldDB" id="A0AAW0KWR3"/>
<dbReference type="InterPro" id="IPR043519">
    <property type="entry name" value="NT_sf"/>
</dbReference>
<name>A0AAW0KWR3_QUESU</name>
<protein>
    <submittedName>
        <fullName evidence="3">Protein heso1</fullName>
    </submittedName>
</protein>
<feature type="compositionally biased region" description="Polar residues" evidence="1">
    <location>
        <begin position="1054"/>
        <end position="1077"/>
    </location>
</feature>
<sequence>LRTVAERNIAEACAANIRSFKQNKFRRVNHSSLSELFISFLAKFSDIGVKASEQGICTKTGEWVCRRSNIRWSRKTDPILIEDPFEQPENSARAVRMSGLTRISEVFEISRRRLSSADQNQDSLLTTLVRPQVSLEIKARHNQGQHRNQKTEKHLQLNSAINDVSAQLCGDDAPNGAAVNSDKSCSFNKWCANSTFEEILEVLKPKQEDLATRAQVINELRRVVESVQSLRGAAVEPFGSFVSNLFTKWGDVDISINLPKEGGYISSVESDHKQRLLVDLQNPLRGQWQMVQLIPAKVPILKCESSHNIFSCDISIDNLKGQMKSKLFLWISEIDGRFRDMILLVKEWAKAHEINDPNSGTINSYSLSLLLIFHFQTCEPAIFPPLKDIYAGNVADDLQGLRTVAERNIAEACAANIRSFKQNKFRRVNHSSLSELFISFLAKFSDIGVKASEQGICTKTGEWVCRRSNIRWSRKTDPILIEDPFEQPENSARAVRMSGLTRISEVFEISRRRLSSADQNQDSLLTTLVRPQVSLEIKARHNQGQHRNQKTEKHLQLNSAINDVSAQLCGDDAPNGAAVNSDKSYGAQSLGVKPGRIQLCQTGAQGLGMKPGCIQIENLISLRGALWLCFDEVLLIGIRNKMSAYITLELEHILKEILQVVKPQQDDRSTRLQVINELQGVVESVESLRGATVEPFGSFVSNLFTRWGDLDISIDLPNGAYISSAGKKRKQNLLVDFQKALRKMGGWRRIKYIPNARVPILKFESSRQSISCDVSIDNLQGQMKSKLLFWISEIDERFRDMVLLVKEWAKAHDINNPKSGTFNSYSLSLLVIFHFQTCEPAILPPLRDIYTGNVADDLQGVRANVERHIAETCAANICRFRQNRTRKVNRSSLSELFRSFLAKYSDIGLRASELGICPYTGRWEYIRSNMRWLPKTYAIFIEDPFEQPENSARTVSMGNLTRVSEAFERSRRTLSSADQNRGSLLATLVPPQVTQYIARGAPRRSPTYNGGRYHPQPTRPQVYRNMHTPSQTQHQFQNMRLETPQTQHQFQNMRVETRSNHSTVTRPVQANHNQGQQRWRARSDR</sequence>
<evidence type="ECO:0000313" key="3">
    <source>
        <dbReference type="EMBL" id="KAK7843034.1"/>
    </source>
</evidence>
<dbReference type="Pfam" id="PF22600">
    <property type="entry name" value="MTPAP-like_central"/>
    <property type="match status" value="2"/>
</dbReference>
<dbReference type="GO" id="GO:0031123">
    <property type="term" value="P:RNA 3'-end processing"/>
    <property type="evidence" value="ECO:0007669"/>
    <property type="project" value="TreeGrafter"/>
</dbReference>
<dbReference type="SUPFAM" id="SSF81631">
    <property type="entry name" value="PAP/OAS1 substrate-binding domain"/>
    <property type="match status" value="3"/>
</dbReference>
<feature type="non-terminal residue" evidence="3">
    <location>
        <position position="1"/>
    </location>
</feature>
<dbReference type="SUPFAM" id="SSF81301">
    <property type="entry name" value="Nucleotidyltransferase"/>
    <property type="match status" value="2"/>
</dbReference>
<proteinExistence type="predicted"/>
<dbReference type="PANTHER" id="PTHR12271">
    <property type="entry name" value="POLY A POLYMERASE CID PAP -RELATED"/>
    <property type="match status" value="1"/>
</dbReference>
<evidence type="ECO:0000259" key="2">
    <source>
        <dbReference type="Pfam" id="PF22600"/>
    </source>
</evidence>
<feature type="domain" description="Poly(A) RNA polymerase mitochondrial-like central palm" evidence="2">
    <location>
        <begin position="654"/>
        <end position="789"/>
    </location>
</feature>
<dbReference type="InterPro" id="IPR054708">
    <property type="entry name" value="MTPAP-like_central"/>
</dbReference>
<comment type="caution">
    <text evidence="3">The sequence shown here is derived from an EMBL/GenBank/DDBJ whole genome shotgun (WGS) entry which is preliminary data.</text>
</comment>
<dbReference type="Gene3D" id="3.30.460.10">
    <property type="entry name" value="Beta Polymerase, domain 2"/>
    <property type="match status" value="2"/>
</dbReference>
<gene>
    <name evidence="3" type="primary">HESO1_3</name>
    <name evidence="3" type="ORF">CFP56_013149</name>
</gene>
<dbReference type="GO" id="GO:0050265">
    <property type="term" value="F:RNA uridylyltransferase activity"/>
    <property type="evidence" value="ECO:0007669"/>
    <property type="project" value="TreeGrafter"/>
</dbReference>
<feature type="region of interest" description="Disordered" evidence="1">
    <location>
        <begin position="1054"/>
        <end position="1085"/>
    </location>
</feature>
<accession>A0AAW0KWR3</accession>
<dbReference type="CDD" id="cd05402">
    <property type="entry name" value="NT_PAP_TUTase"/>
    <property type="match status" value="2"/>
</dbReference>
<dbReference type="Gene3D" id="1.10.1410.10">
    <property type="match status" value="3"/>
</dbReference>
<evidence type="ECO:0000313" key="4">
    <source>
        <dbReference type="Proteomes" id="UP000237347"/>
    </source>
</evidence>
<organism evidence="3 4">
    <name type="scientific">Quercus suber</name>
    <name type="common">Cork oak</name>
    <dbReference type="NCBI Taxonomy" id="58331"/>
    <lineage>
        <taxon>Eukaryota</taxon>
        <taxon>Viridiplantae</taxon>
        <taxon>Streptophyta</taxon>
        <taxon>Embryophyta</taxon>
        <taxon>Tracheophyta</taxon>
        <taxon>Spermatophyta</taxon>
        <taxon>Magnoliopsida</taxon>
        <taxon>eudicotyledons</taxon>
        <taxon>Gunneridae</taxon>
        <taxon>Pentapetalae</taxon>
        <taxon>rosids</taxon>
        <taxon>fabids</taxon>
        <taxon>Fagales</taxon>
        <taxon>Fagaceae</taxon>
        <taxon>Quercus</taxon>
    </lineage>
</organism>
<keyword evidence="4" id="KW-1185">Reference proteome</keyword>
<evidence type="ECO:0000256" key="1">
    <source>
        <dbReference type="SAM" id="MobiDB-lite"/>
    </source>
</evidence>
<feature type="domain" description="Poly(A) RNA polymerase mitochondrial-like central palm" evidence="2">
    <location>
        <begin position="195"/>
        <end position="329"/>
    </location>
</feature>
<reference evidence="3 4" key="1">
    <citation type="journal article" date="2018" name="Sci. Data">
        <title>The draft genome sequence of cork oak.</title>
        <authorList>
            <person name="Ramos A.M."/>
            <person name="Usie A."/>
            <person name="Barbosa P."/>
            <person name="Barros P.M."/>
            <person name="Capote T."/>
            <person name="Chaves I."/>
            <person name="Simoes F."/>
            <person name="Abreu I."/>
            <person name="Carrasquinho I."/>
            <person name="Faro C."/>
            <person name="Guimaraes J.B."/>
            <person name="Mendonca D."/>
            <person name="Nobrega F."/>
            <person name="Rodrigues L."/>
            <person name="Saibo N.J.M."/>
            <person name="Varela M.C."/>
            <person name="Egas C."/>
            <person name="Matos J."/>
            <person name="Miguel C.M."/>
            <person name="Oliveira M.M."/>
            <person name="Ricardo C.P."/>
            <person name="Goncalves S."/>
        </authorList>
    </citation>
    <scope>NUCLEOTIDE SEQUENCE [LARGE SCALE GENOMIC DNA]</scope>
    <source>
        <strain evidence="4">cv. HL8</strain>
    </source>
</reference>
<dbReference type="PANTHER" id="PTHR12271:SF123">
    <property type="entry name" value="PROTEIN HESO1"/>
    <property type="match status" value="1"/>
</dbReference>